<evidence type="ECO:0008006" key="9">
    <source>
        <dbReference type="Google" id="ProtNLM"/>
    </source>
</evidence>
<dbReference type="RefSeq" id="XP_062735796.1">
    <property type="nucleotide sequence ID" value="XM_062877107.1"/>
</dbReference>
<organism evidence="7 8">
    <name type="scientific">Podospora bellae-mahoneyi</name>
    <dbReference type="NCBI Taxonomy" id="2093777"/>
    <lineage>
        <taxon>Eukaryota</taxon>
        <taxon>Fungi</taxon>
        <taxon>Dikarya</taxon>
        <taxon>Ascomycota</taxon>
        <taxon>Pezizomycotina</taxon>
        <taxon>Sordariomycetes</taxon>
        <taxon>Sordariomycetidae</taxon>
        <taxon>Sordariales</taxon>
        <taxon>Podosporaceae</taxon>
        <taxon>Podospora</taxon>
    </lineage>
</organism>
<evidence type="ECO:0000256" key="5">
    <source>
        <dbReference type="ARBA" id="ARBA00023180"/>
    </source>
</evidence>
<keyword evidence="8" id="KW-1185">Reference proteome</keyword>
<name>A0ABR0FV53_9PEZI</name>
<accession>A0ABR0FV53</accession>
<dbReference type="GeneID" id="87896589"/>
<comment type="similarity">
    <text evidence="1">Belongs to the peptidase S28 family.</text>
</comment>
<keyword evidence="2" id="KW-0645">Protease</keyword>
<evidence type="ECO:0000313" key="8">
    <source>
        <dbReference type="Proteomes" id="UP001322138"/>
    </source>
</evidence>
<proteinExistence type="inferred from homology"/>
<keyword evidence="4" id="KW-0378">Hydrolase</keyword>
<dbReference type="EMBL" id="JAFFGZ010000004">
    <property type="protein sequence ID" value="KAK4646820.1"/>
    <property type="molecule type" value="Genomic_DNA"/>
</dbReference>
<dbReference type="InterPro" id="IPR029058">
    <property type="entry name" value="AB_hydrolase_fold"/>
</dbReference>
<dbReference type="Proteomes" id="UP001322138">
    <property type="component" value="Unassembled WGS sequence"/>
</dbReference>
<reference evidence="7 8" key="1">
    <citation type="journal article" date="2023" name="bioRxiv">
        <title>High-quality genome assemblies of four members of thePodospora anserinaspecies complex.</title>
        <authorList>
            <person name="Ament-Velasquez S.L."/>
            <person name="Vogan A.A."/>
            <person name="Wallerman O."/>
            <person name="Hartmann F."/>
            <person name="Gautier V."/>
            <person name="Silar P."/>
            <person name="Giraud T."/>
            <person name="Johannesson H."/>
        </authorList>
    </citation>
    <scope>NUCLEOTIDE SEQUENCE [LARGE SCALE GENOMIC DNA]</scope>
    <source>
        <strain evidence="7 8">CBS 112042</strain>
    </source>
</reference>
<protein>
    <recommendedName>
        <fullName evidence="9">Serine protease</fullName>
    </recommendedName>
</protein>
<evidence type="ECO:0000256" key="3">
    <source>
        <dbReference type="ARBA" id="ARBA00022729"/>
    </source>
</evidence>
<dbReference type="SUPFAM" id="SSF53474">
    <property type="entry name" value="alpha/beta-Hydrolases"/>
    <property type="match status" value="1"/>
</dbReference>
<feature type="region of interest" description="Disordered" evidence="6">
    <location>
        <begin position="521"/>
        <end position="540"/>
    </location>
</feature>
<evidence type="ECO:0000256" key="2">
    <source>
        <dbReference type="ARBA" id="ARBA00022670"/>
    </source>
</evidence>
<evidence type="ECO:0000313" key="7">
    <source>
        <dbReference type="EMBL" id="KAK4646820.1"/>
    </source>
</evidence>
<dbReference type="Pfam" id="PF05577">
    <property type="entry name" value="Peptidase_S28"/>
    <property type="match status" value="2"/>
</dbReference>
<dbReference type="Gene3D" id="3.40.50.1820">
    <property type="entry name" value="alpha/beta hydrolase"/>
    <property type="match status" value="2"/>
</dbReference>
<evidence type="ECO:0000256" key="6">
    <source>
        <dbReference type="SAM" id="MobiDB-lite"/>
    </source>
</evidence>
<keyword evidence="3" id="KW-0732">Signal</keyword>
<dbReference type="PANTHER" id="PTHR11010:SF23">
    <property type="entry name" value="SERINE PEPTIDASE"/>
    <property type="match status" value="1"/>
</dbReference>
<dbReference type="PANTHER" id="PTHR11010">
    <property type="entry name" value="PROTEASE S28 PRO-X CARBOXYPEPTIDASE-RELATED"/>
    <property type="match status" value="1"/>
</dbReference>
<sequence>MGVFRCNATYLHAVLSSGSNIHISNAPNLVTLSLSLHVQSFHLLLLGFKMKPSVLALTFLGRVGALLPLPPAPQPNIATLSLDTLMGSESRFSQLIDHSNPSLGTFSQRYWWDTAYWDGPGSPVVVFSPGEASAEYYSGFLTNQTIVGLYAQAIGAAILLIEHRYWGDSSPFSHLSTVNLTYLTLNNSVADFAHFARQVQLPFDESGRSNAPKAPWIFVGGSYSGNLAAWLDHLSPGTFWAYHASSAPVQAIRHFWEYFTPIWEGMPRNCSKDFEKITAHIDQVLEHGSEEEVKSLKEGFGLGDIKEKGDFASAVGFALAEWQYISITSSYHRFYQMCDTIQGVRPVDLDRWGTELWFPSGAPTSSPASNGVGLQKALINYSAWFKHEFLPDACSNYGYEDWAQVNSTGCYDTYNVTSPFYTDYSVSNTFNRQWFWMLCNEPFFYWQTGAPAGQPSIMSRHVSPEYFERQCRLMFPDQGDARSGLSLGKTEADVNQLTSGWFVKTTRLIWTNGEFDPWRSGSVSSISRPGRPLESTPDAPVHLIPGGRHCNDLDTRSGELNQGVQRVQLESIARMVDWVNEFYDGKEGRTRGNGATHILGRPV</sequence>
<dbReference type="InterPro" id="IPR008758">
    <property type="entry name" value="Peptidase_S28"/>
</dbReference>
<evidence type="ECO:0000256" key="4">
    <source>
        <dbReference type="ARBA" id="ARBA00022801"/>
    </source>
</evidence>
<comment type="caution">
    <text evidence="7">The sequence shown here is derived from an EMBL/GenBank/DDBJ whole genome shotgun (WGS) entry which is preliminary data.</text>
</comment>
<gene>
    <name evidence="7" type="ORF">QC761_213780</name>
</gene>
<keyword evidence="5" id="KW-0325">Glycoprotein</keyword>
<evidence type="ECO:0000256" key="1">
    <source>
        <dbReference type="ARBA" id="ARBA00011079"/>
    </source>
</evidence>